<dbReference type="EMBL" id="CAEKKB010000004">
    <property type="protein sequence ID" value="CAB4306989.1"/>
    <property type="molecule type" value="Genomic_DNA"/>
</dbReference>
<accession>A0A6J5WZL9</accession>
<keyword evidence="3" id="KW-1185">Reference proteome</keyword>
<dbReference type="Proteomes" id="UP000507245">
    <property type="component" value="Unassembled WGS sequence"/>
</dbReference>
<evidence type="ECO:0008006" key="4">
    <source>
        <dbReference type="Google" id="ProtNLM"/>
    </source>
</evidence>
<keyword evidence="1" id="KW-1133">Transmembrane helix</keyword>
<dbReference type="OrthoDB" id="4062651at2759"/>
<organism evidence="2 3">
    <name type="scientific">Prunus armeniaca</name>
    <name type="common">Apricot</name>
    <name type="synonym">Armeniaca vulgaris</name>
    <dbReference type="NCBI Taxonomy" id="36596"/>
    <lineage>
        <taxon>Eukaryota</taxon>
        <taxon>Viridiplantae</taxon>
        <taxon>Streptophyta</taxon>
        <taxon>Embryophyta</taxon>
        <taxon>Tracheophyta</taxon>
        <taxon>Spermatophyta</taxon>
        <taxon>Magnoliopsida</taxon>
        <taxon>eudicotyledons</taxon>
        <taxon>Gunneridae</taxon>
        <taxon>Pentapetalae</taxon>
        <taxon>rosids</taxon>
        <taxon>fabids</taxon>
        <taxon>Rosales</taxon>
        <taxon>Rosaceae</taxon>
        <taxon>Amygdaloideae</taxon>
        <taxon>Amygdaleae</taxon>
        <taxon>Prunus</taxon>
    </lineage>
</organism>
<sequence length="286" mass="31062">MEGVCFQSLHGNPIMQLISLLAIVLELVFVLAISTSSTAAVGDDHRALLHQALPGCSDHCGNITIPYPFSMARDVGQPEPSIGPIPYLMMDNHTSLRVTNISLDGKLHVLQPIARKCIGDEYQTNSSLYLPDSFTISDTKNKFFAIGCGTAASFEGRRCSPKLGHGGPGKERHLHASGYSFALCNDDTTENNDDSCSGDGCGQAYIPSGLFQFEMVLELWYSNNLYSCSYGFFVEQGEFTFSPNISLQQLNKTSHLPLVLNWEIGDHGPCSSANNSMDFACKGNST</sequence>
<reference evidence="3" key="1">
    <citation type="journal article" date="2020" name="Genome Biol.">
        <title>Gamete binning: chromosome-level and haplotype-resolved genome assembly enabled by high-throughput single-cell sequencing of gamete genomes.</title>
        <authorList>
            <person name="Campoy J.A."/>
            <person name="Sun H."/>
            <person name="Goel M."/>
            <person name="Jiao W.-B."/>
            <person name="Folz-Donahue K."/>
            <person name="Wang N."/>
            <person name="Rubio M."/>
            <person name="Liu C."/>
            <person name="Kukat C."/>
            <person name="Ruiz D."/>
            <person name="Huettel B."/>
            <person name="Schneeberger K."/>
        </authorList>
    </citation>
    <scope>NUCLEOTIDE SEQUENCE [LARGE SCALE GENOMIC DNA]</scope>
    <source>
        <strain evidence="3">cv. Rojo Pasion</strain>
    </source>
</reference>
<proteinExistence type="predicted"/>
<evidence type="ECO:0000313" key="3">
    <source>
        <dbReference type="Proteomes" id="UP000507245"/>
    </source>
</evidence>
<name>A0A6J5WZL9_PRUAR</name>
<evidence type="ECO:0000256" key="1">
    <source>
        <dbReference type="SAM" id="Phobius"/>
    </source>
</evidence>
<feature type="transmembrane region" description="Helical" evidence="1">
    <location>
        <begin position="14"/>
        <end position="33"/>
    </location>
</feature>
<gene>
    <name evidence="2" type="ORF">ORAREDHAP_LOCUS25365</name>
</gene>
<protein>
    <recommendedName>
        <fullName evidence="4">Wall-associated receptor kinase galacturonan-binding domain-containing protein</fullName>
    </recommendedName>
</protein>
<evidence type="ECO:0000313" key="2">
    <source>
        <dbReference type="EMBL" id="CAB4306989.1"/>
    </source>
</evidence>
<dbReference type="PANTHER" id="PTHR33491">
    <property type="entry name" value="OSJNBA0016N04.9 PROTEIN"/>
    <property type="match status" value="1"/>
</dbReference>
<keyword evidence="1" id="KW-0812">Transmembrane</keyword>
<keyword evidence="1" id="KW-0472">Membrane</keyword>
<dbReference type="AlphaFoldDB" id="A0A6J5WZL9"/>